<reference evidence="1 2" key="1">
    <citation type="submission" date="2020-02" db="EMBL/GenBank/DDBJ databases">
        <authorList>
            <person name="Ma Q."/>
            <person name="Huang Y."/>
            <person name="Song X."/>
            <person name="Pei D."/>
        </authorList>
    </citation>
    <scope>NUCLEOTIDE SEQUENCE [LARGE SCALE GENOMIC DNA]</scope>
    <source>
        <strain evidence="1">Sxm20200214</strain>
        <tissue evidence="1">Leaf</tissue>
    </source>
</reference>
<evidence type="ECO:0000313" key="1">
    <source>
        <dbReference type="EMBL" id="KAG2239090.1"/>
    </source>
</evidence>
<proteinExistence type="predicted"/>
<organism evidence="1 2">
    <name type="scientific">Brassica carinata</name>
    <name type="common">Ethiopian mustard</name>
    <name type="synonym">Abyssinian cabbage</name>
    <dbReference type="NCBI Taxonomy" id="52824"/>
    <lineage>
        <taxon>Eukaryota</taxon>
        <taxon>Viridiplantae</taxon>
        <taxon>Streptophyta</taxon>
        <taxon>Embryophyta</taxon>
        <taxon>Tracheophyta</taxon>
        <taxon>Spermatophyta</taxon>
        <taxon>Magnoliopsida</taxon>
        <taxon>eudicotyledons</taxon>
        <taxon>Gunneridae</taxon>
        <taxon>Pentapetalae</taxon>
        <taxon>rosids</taxon>
        <taxon>malvids</taxon>
        <taxon>Brassicales</taxon>
        <taxon>Brassicaceae</taxon>
        <taxon>Brassiceae</taxon>
        <taxon>Brassica</taxon>
    </lineage>
</organism>
<protein>
    <submittedName>
        <fullName evidence="1">Uncharacterized protein</fullName>
    </submittedName>
</protein>
<comment type="caution">
    <text evidence="1">The sequence shown here is derived from an EMBL/GenBank/DDBJ whole genome shotgun (WGS) entry which is preliminary data.</text>
</comment>
<dbReference type="EMBL" id="JAAMPC010001604">
    <property type="protein sequence ID" value="KAG2239090.1"/>
    <property type="molecule type" value="Genomic_DNA"/>
</dbReference>
<dbReference type="AlphaFoldDB" id="A0A8X7NUA8"/>
<evidence type="ECO:0000313" key="2">
    <source>
        <dbReference type="Proteomes" id="UP000886595"/>
    </source>
</evidence>
<accession>A0A8X7NUA8</accession>
<sequence>MKLSAGAYPVNLAESVSQVKLSVFASPVNLYISCCIPGEAINIEVMEAEIDHQKQEKKDHETGFSCLEVEAICLWVSGESLCRCVSIEGL</sequence>
<dbReference type="Proteomes" id="UP000886595">
    <property type="component" value="Unassembled WGS sequence"/>
</dbReference>
<keyword evidence="2" id="KW-1185">Reference proteome</keyword>
<gene>
    <name evidence="1" type="ORF">Bca52824_089950</name>
</gene>
<name>A0A8X7NUA8_BRACI</name>